<gene>
    <name evidence="1" type="ORF">ASB62_03880</name>
</gene>
<keyword evidence="2" id="KW-1185">Reference proteome</keyword>
<dbReference type="Proteomes" id="UP000053937">
    <property type="component" value="Unassembled WGS sequence"/>
</dbReference>
<organism evidence="1 2">
    <name type="scientific">Chlorobium limicola</name>
    <dbReference type="NCBI Taxonomy" id="1092"/>
    <lineage>
        <taxon>Bacteria</taxon>
        <taxon>Pseudomonadati</taxon>
        <taxon>Chlorobiota</taxon>
        <taxon>Chlorobiia</taxon>
        <taxon>Chlorobiales</taxon>
        <taxon>Chlorobiaceae</taxon>
        <taxon>Chlorobium/Pelodictyon group</taxon>
        <taxon>Chlorobium</taxon>
    </lineage>
</organism>
<dbReference type="AlphaFoldDB" id="A0A101JPJ4"/>
<accession>A0A101JPJ4</accession>
<sequence>MPAESSAEKSDRDHYVKLLRGFDRGGAYRRLRVKPDQPCEFEYFADMVFVGRGTCYGMFALFLTDTTEKNK</sequence>
<dbReference type="RefSeq" id="WP_059138710.1">
    <property type="nucleotide sequence ID" value="NZ_LMBR01000088.1"/>
</dbReference>
<proteinExistence type="predicted"/>
<evidence type="ECO:0000313" key="1">
    <source>
        <dbReference type="EMBL" id="KUL30578.1"/>
    </source>
</evidence>
<dbReference type="EMBL" id="LMBR01000088">
    <property type="protein sequence ID" value="KUL30578.1"/>
    <property type="molecule type" value="Genomic_DNA"/>
</dbReference>
<name>A0A101JPJ4_CHLLI</name>
<protein>
    <submittedName>
        <fullName evidence="1">Uncharacterized protein</fullName>
    </submittedName>
</protein>
<comment type="caution">
    <text evidence="1">The sequence shown here is derived from an EMBL/GenBank/DDBJ whole genome shotgun (WGS) entry which is preliminary data.</text>
</comment>
<reference evidence="1 2" key="1">
    <citation type="submission" date="2015-10" db="EMBL/GenBank/DDBJ databases">
        <title>Draft Genome Sequence of Chlorobium limicola strain Frasassi Growing under Artificial Lighting in the Frasassi Cave System.</title>
        <authorList>
            <person name="Mansor M."/>
            <person name="Macalady J."/>
        </authorList>
    </citation>
    <scope>NUCLEOTIDE SEQUENCE [LARGE SCALE GENOMIC DNA]</scope>
    <source>
        <strain evidence="1 2">Frasassi</strain>
    </source>
</reference>
<evidence type="ECO:0000313" key="2">
    <source>
        <dbReference type="Proteomes" id="UP000053937"/>
    </source>
</evidence>